<organism evidence="7 8">
    <name type="scientific">Spirochaeta isovalerica</name>
    <dbReference type="NCBI Taxonomy" id="150"/>
    <lineage>
        <taxon>Bacteria</taxon>
        <taxon>Pseudomonadati</taxon>
        <taxon>Spirochaetota</taxon>
        <taxon>Spirochaetia</taxon>
        <taxon>Spirochaetales</taxon>
        <taxon>Spirochaetaceae</taxon>
        <taxon>Spirochaeta</taxon>
    </lineage>
</organism>
<dbReference type="InterPro" id="IPR001188">
    <property type="entry name" value="Sperm_putr-bd"/>
</dbReference>
<dbReference type="EMBL" id="JACHGJ010000006">
    <property type="protein sequence ID" value="MBB6481358.1"/>
    <property type="molecule type" value="Genomic_DNA"/>
</dbReference>
<dbReference type="PRINTS" id="PR00909">
    <property type="entry name" value="SPERMDNBNDNG"/>
</dbReference>
<dbReference type="GO" id="GO:0042597">
    <property type="term" value="C:periplasmic space"/>
    <property type="evidence" value="ECO:0007669"/>
    <property type="project" value="UniProtKB-SubCell"/>
</dbReference>
<sequence length="347" mass="39610">MKKTFFCIKSTVITVMLFSLFSCGSDKPVLNIYNWGDYIDESVISDFEKEFEVKVNYELFASNEEMYVKIKQGGGKYDLACPSDYMIERMINEDLLSPLDKANIPNMKLIGESFLNLPFDKGNQYSIPYMWGTLGILYNSDKISDPVDSWDVLWDKKYSGKIGMYNSSRDSFAVALKKLGFSLNSTNTGEIEQAKNLLIEQKPLVLAYGEDNLKDMLASGEIDLALAYSGDYGWIIEENPQMAYRVPDEGSNIWFDNWVILKNTANKELAEKFINFMCREDIALRNADYIGYATPIPSVRDQLDDEVKNDEAIYPPQAVVEKCEVYVDLKDFNEVVDHAWTEIKASN</sequence>
<dbReference type="InterPro" id="IPR006059">
    <property type="entry name" value="SBP"/>
</dbReference>
<evidence type="ECO:0000313" key="7">
    <source>
        <dbReference type="EMBL" id="MBB6481358.1"/>
    </source>
</evidence>
<comment type="caution">
    <text evidence="7">The sequence shown here is derived from an EMBL/GenBank/DDBJ whole genome shotgun (WGS) entry which is preliminary data.</text>
</comment>
<dbReference type="PROSITE" id="PS51257">
    <property type="entry name" value="PROKAR_LIPOPROTEIN"/>
    <property type="match status" value="1"/>
</dbReference>
<evidence type="ECO:0000256" key="3">
    <source>
        <dbReference type="ARBA" id="ARBA00022729"/>
    </source>
</evidence>
<keyword evidence="4" id="KW-0574">Periplasm</keyword>
<dbReference type="PANTHER" id="PTHR30222">
    <property type="entry name" value="SPERMIDINE/PUTRESCINE-BINDING PERIPLASMIC PROTEIN"/>
    <property type="match status" value="1"/>
</dbReference>
<keyword evidence="8" id="KW-1185">Reference proteome</keyword>
<accession>A0A841RFL1</accession>
<evidence type="ECO:0000256" key="6">
    <source>
        <dbReference type="SAM" id="SignalP"/>
    </source>
</evidence>
<feature type="binding site" evidence="5">
    <location>
        <position position="85"/>
    </location>
    <ligand>
        <name>spermidine</name>
        <dbReference type="ChEBI" id="CHEBI:57834"/>
    </ligand>
</feature>
<dbReference type="PIRSF" id="PIRSF019574">
    <property type="entry name" value="Periplasmic_polyamine_BP"/>
    <property type="match status" value="1"/>
</dbReference>
<dbReference type="Pfam" id="PF13416">
    <property type="entry name" value="SBP_bac_8"/>
    <property type="match status" value="1"/>
</dbReference>
<evidence type="ECO:0000256" key="2">
    <source>
        <dbReference type="ARBA" id="ARBA00022448"/>
    </source>
</evidence>
<keyword evidence="2" id="KW-0813">Transport</keyword>
<dbReference type="RefSeq" id="WP_221439897.1">
    <property type="nucleotide sequence ID" value="NZ_JACHGJ010000006.1"/>
</dbReference>
<evidence type="ECO:0000256" key="1">
    <source>
        <dbReference type="ARBA" id="ARBA00004418"/>
    </source>
</evidence>
<evidence type="ECO:0000313" key="8">
    <source>
        <dbReference type="Proteomes" id="UP000587760"/>
    </source>
</evidence>
<reference evidence="7 8" key="1">
    <citation type="submission" date="2020-08" db="EMBL/GenBank/DDBJ databases">
        <title>Genomic Encyclopedia of Type Strains, Phase IV (KMG-IV): sequencing the most valuable type-strain genomes for metagenomic binning, comparative biology and taxonomic classification.</title>
        <authorList>
            <person name="Goeker M."/>
        </authorList>
    </citation>
    <scope>NUCLEOTIDE SEQUENCE [LARGE SCALE GENOMIC DNA]</scope>
    <source>
        <strain evidence="7 8">DSM 2461</strain>
    </source>
</reference>
<comment type="subcellular location">
    <subcellularLocation>
        <location evidence="1">Periplasm</location>
    </subcellularLocation>
</comment>
<dbReference type="SUPFAM" id="SSF53850">
    <property type="entry name" value="Periplasmic binding protein-like II"/>
    <property type="match status" value="1"/>
</dbReference>
<dbReference type="GO" id="GO:0019808">
    <property type="term" value="F:polyamine binding"/>
    <property type="evidence" value="ECO:0007669"/>
    <property type="project" value="InterPro"/>
</dbReference>
<dbReference type="CDD" id="cd13590">
    <property type="entry name" value="PBP2_PotD_PotF_like"/>
    <property type="match status" value="1"/>
</dbReference>
<dbReference type="Gene3D" id="3.40.190.10">
    <property type="entry name" value="Periplasmic binding protein-like II"/>
    <property type="match status" value="2"/>
</dbReference>
<dbReference type="PANTHER" id="PTHR30222:SF17">
    <property type="entry name" value="SPERMIDINE_PUTRESCINE-BINDING PERIPLASMIC PROTEIN"/>
    <property type="match status" value="1"/>
</dbReference>
<keyword evidence="3 6" id="KW-0732">Signal</keyword>
<gene>
    <name evidence="7" type="ORF">HNR50_003038</name>
</gene>
<proteinExistence type="predicted"/>
<feature type="signal peptide" evidence="6">
    <location>
        <begin position="1"/>
        <end position="24"/>
    </location>
</feature>
<dbReference type="AlphaFoldDB" id="A0A841RFL1"/>
<evidence type="ECO:0000256" key="5">
    <source>
        <dbReference type="PIRSR" id="PIRSR019574-1"/>
    </source>
</evidence>
<dbReference type="Proteomes" id="UP000587760">
    <property type="component" value="Unassembled WGS sequence"/>
</dbReference>
<feature type="chain" id="PRO_5032753032" evidence="6">
    <location>
        <begin position="25"/>
        <end position="347"/>
    </location>
</feature>
<name>A0A841RFL1_9SPIO</name>
<protein>
    <submittedName>
        <fullName evidence="7">Spermidine/putrescine transport system substrate-binding protein</fullName>
    </submittedName>
</protein>
<evidence type="ECO:0000256" key="4">
    <source>
        <dbReference type="ARBA" id="ARBA00022764"/>
    </source>
</evidence>
<dbReference type="GO" id="GO:0015846">
    <property type="term" value="P:polyamine transport"/>
    <property type="evidence" value="ECO:0007669"/>
    <property type="project" value="InterPro"/>
</dbReference>